<organism evidence="1 2">
    <name type="scientific">Nocardia wallacei</name>
    <dbReference type="NCBI Taxonomy" id="480035"/>
    <lineage>
        <taxon>Bacteria</taxon>
        <taxon>Bacillati</taxon>
        <taxon>Actinomycetota</taxon>
        <taxon>Actinomycetes</taxon>
        <taxon>Mycobacteriales</taxon>
        <taxon>Nocardiaceae</taxon>
        <taxon>Nocardia</taxon>
    </lineage>
</organism>
<keyword evidence="2" id="KW-1185">Reference proteome</keyword>
<reference evidence="1 2" key="1">
    <citation type="submission" date="2020-08" db="EMBL/GenBank/DDBJ databases">
        <title>Genome Sequencing of Nocardia wallacei strain FMUON74 and assembly.</title>
        <authorList>
            <person name="Toyokawa M."/>
            <person name="Uesaka K."/>
        </authorList>
    </citation>
    <scope>NUCLEOTIDE SEQUENCE [LARGE SCALE GENOMIC DNA]</scope>
    <source>
        <strain evidence="1 2">FMUON74</strain>
    </source>
</reference>
<dbReference type="KEGG" id="nwl:NWFMUON74_11890"/>
<gene>
    <name evidence="1" type="ORF">NWFMUON74_11890</name>
</gene>
<protein>
    <submittedName>
        <fullName evidence="1">Uncharacterized protein</fullName>
    </submittedName>
</protein>
<name>A0A7G1KDU9_9NOCA</name>
<dbReference type="EMBL" id="AP023396">
    <property type="protein sequence ID" value="BCK53417.1"/>
    <property type="molecule type" value="Genomic_DNA"/>
</dbReference>
<evidence type="ECO:0000313" key="1">
    <source>
        <dbReference type="EMBL" id="BCK53417.1"/>
    </source>
</evidence>
<sequence>MSLEEENATKPTAACLVRGDVSDLEAPRHAILAQDHAAELGYVCLYTVRPPADHPDPIGYGLGIAAGLGVDAIVAYDLDTIDNMPSRICDSFILETVRPPNTWPLALPSLADLEHAYPHHPLTVTEAQRIMQQHRGCRADSCRRKSAAYRCLVREGKIVPPVETLRERAAARGIPYWSSAESSPPSGVDLQTLIAVLDGLAADAEEHVSSVRLSPGSEG</sequence>
<accession>A0A7G1KDU9</accession>
<proteinExistence type="predicted"/>
<dbReference type="RefSeq" id="WP_187686967.1">
    <property type="nucleotide sequence ID" value="NZ_AP023396.1"/>
</dbReference>
<dbReference type="Proteomes" id="UP000516173">
    <property type="component" value="Chromosome"/>
</dbReference>
<dbReference type="AlphaFoldDB" id="A0A7G1KDU9"/>
<dbReference type="GeneID" id="80345795"/>
<evidence type="ECO:0000313" key="2">
    <source>
        <dbReference type="Proteomes" id="UP000516173"/>
    </source>
</evidence>